<organism evidence="3 4">
    <name type="scientific">Penicillium cataractarum</name>
    <dbReference type="NCBI Taxonomy" id="2100454"/>
    <lineage>
        <taxon>Eukaryota</taxon>
        <taxon>Fungi</taxon>
        <taxon>Dikarya</taxon>
        <taxon>Ascomycota</taxon>
        <taxon>Pezizomycotina</taxon>
        <taxon>Eurotiomycetes</taxon>
        <taxon>Eurotiomycetidae</taxon>
        <taxon>Eurotiales</taxon>
        <taxon>Aspergillaceae</taxon>
        <taxon>Penicillium</taxon>
    </lineage>
</organism>
<dbReference type="OrthoDB" id="21499at2759"/>
<dbReference type="InterPro" id="IPR025451">
    <property type="entry name" value="DUF4211"/>
</dbReference>
<feature type="compositionally biased region" description="Acidic residues" evidence="1">
    <location>
        <begin position="472"/>
        <end position="485"/>
    </location>
</feature>
<feature type="compositionally biased region" description="Acidic residues" evidence="1">
    <location>
        <begin position="285"/>
        <end position="300"/>
    </location>
</feature>
<feature type="compositionally biased region" description="Basic residues" evidence="1">
    <location>
        <begin position="1"/>
        <end position="10"/>
    </location>
</feature>
<sequence>MPRKTNKKQTRLAFAPTAPSGDANEAESDRFARLSYGHPSFPTVRPEMPRQIKHESPPVEASSSTATASHRKATSLKESKKEKREKKAKKDDKKDKKSKKERKKSKLKEQPAEVQPVQSKMGDSSDDEILVLEPTKQARRASNVEFTITKPFKSPQSSPLPSGSPTNVINIDSSEEDEGDIVQPRRRLKRKAERSSVILSDSDDSEPVVSSPVKRRRRISPTETPQTPHSSVGKDQQELEDDVRDLQDSVVKNTRTRGGVYESARDKKLKLLETLRRRRAGQKEESEEESEEESDEESEAELPRSSPTQHFFNRRRIDNDDSEVESAIDANEDLDRYEDDFVLEDNELGVPTEEIPFEFTRHAYKQPKEYFRDVISWMVHNRIDPAFPRDDAMYQMAFQKLGDEVKARAGSSLISSVWTAKFRQVLLARPHLEITGFPTSFMHSCDACNRAGHPASSDLKFYGKAYSEETLEPLTDDTSDDESSDTSDSSDSSKDDSDDESDVERDRDGNVLPDENTRFYLGKTCRANAYMAHVLTHWRYQLNEWVVDYLRRMGHMEDAEVLRRENLSQKRKTRNAIDACKKMEADGEIEKLYRDFHIHLKTAREKTSTMEVLQNM</sequence>
<dbReference type="EMBL" id="JAPZBS010000009">
    <property type="protein sequence ID" value="KAJ5359068.1"/>
    <property type="molecule type" value="Genomic_DNA"/>
</dbReference>
<dbReference type="PANTHER" id="PTHR14689">
    <property type="entry name" value="PHORBOL-ESTER_DAG-TYPE DOMAIN-CONTAINING PROTEIN"/>
    <property type="match status" value="1"/>
</dbReference>
<feature type="compositionally biased region" description="Low complexity" evidence="1">
    <location>
        <begin position="154"/>
        <end position="165"/>
    </location>
</feature>
<dbReference type="AlphaFoldDB" id="A0A9W9RK91"/>
<dbReference type="Proteomes" id="UP001147782">
    <property type="component" value="Unassembled WGS sequence"/>
</dbReference>
<comment type="caution">
    <text evidence="3">The sequence shown here is derived from an EMBL/GenBank/DDBJ whole genome shotgun (WGS) entry which is preliminary data.</text>
</comment>
<evidence type="ECO:0000313" key="3">
    <source>
        <dbReference type="EMBL" id="KAJ5359068.1"/>
    </source>
</evidence>
<feature type="compositionally biased region" description="Basic residues" evidence="1">
    <location>
        <begin position="96"/>
        <end position="106"/>
    </location>
</feature>
<feature type="region of interest" description="Disordered" evidence="1">
    <location>
        <begin position="1"/>
        <end position="264"/>
    </location>
</feature>
<accession>A0A9W9RK91</accession>
<protein>
    <recommendedName>
        <fullName evidence="2">DUF4211 domain-containing protein</fullName>
    </recommendedName>
</protein>
<feature type="region of interest" description="Disordered" evidence="1">
    <location>
        <begin position="278"/>
        <end position="325"/>
    </location>
</feature>
<name>A0A9W9RK91_9EURO</name>
<feature type="region of interest" description="Disordered" evidence="1">
    <location>
        <begin position="472"/>
        <end position="511"/>
    </location>
</feature>
<dbReference type="GeneID" id="81443573"/>
<evidence type="ECO:0000256" key="1">
    <source>
        <dbReference type="SAM" id="MobiDB-lite"/>
    </source>
</evidence>
<feature type="compositionally biased region" description="Polar residues" evidence="1">
    <location>
        <begin position="222"/>
        <end position="234"/>
    </location>
</feature>
<feature type="domain" description="DUF4211" evidence="2">
    <location>
        <begin position="340"/>
        <end position="471"/>
    </location>
</feature>
<keyword evidence="4" id="KW-1185">Reference proteome</keyword>
<feature type="compositionally biased region" description="Basic and acidic residues" evidence="1">
    <location>
        <begin position="47"/>
        <end position="57"/>
    </location>
</feature>
<dbReference type="GO" id="GO:0005634">
    <property type="term" value="C:nucleus"/>
    <property type="evidence" value="ECO:0007669"/>
    <property type="project" value="TreeGrafter"/>
</dbReference>
<proteinExistence type="predicted"/>
<gene>
    <name evidence="3" type="ORF">N7496_011481</name>
</gene>
<dbReference type="Pfam" id="PF13926">
    <property type="entry name" value="DUF4211"/>
    <property type="match status" value="1"/>
</dbReference>
<dbReference type="RefSeq" id="XP_056550354.1">
    <property type="nucleotide sequence ID" value="XM_056704394.1"/>
</dbReference>
<evidence type="ECO:0000313" key="4">
    <source>
        <dbReference type="Proteomes" id="UP001147782"/>
    </source>
</evidence>
<dbReference type="PANTHER" id="PTHR14689:SF0">
    <property type="entry name" value="COILED-COIL DOMAIN-CONTAINING PROTEIN 82"/>
    <property type="match status" value="1"/>
</dbReference>
<evidence type="ECO:0000259" key="2">
    <source>
        <dbReference type="Pfam" id="PF13926"/>
    </source>
</evidence>
<reference evidence="3" key="1">
    <citation type="submission" date="2022-11" db="EMBL/GenBank/DDBJ databases">
        <authorList>
            <person name="Petersen C."/>
        </authorList>
    </citation>
    <scope>NUCLEOTIDE SEQUENCE</scope>
    <source>
        <strain evidence="3">IBT 29864</strain>
    </source>
</reference>
<reference evidence="3" key="2">
    <citation type="journal article" date="2023" name="IMA Fungus">
        <title>Comparative genomic study of the Penicillium genus elucidates a diverse pangenome and 15 lateral gene transfer events.</title>
        <authorList>
            <person name="Petersen C."/>
            <person name="Sorensen T."/>
            <person name="Nielsen M.R."/>
            <person name="Sondergaard T.E."/>
            <person name="Sorensen J.L."/>
            <person name="Fitzpatrick D.A."/>
            <person name="Frisvad J.C."/>
            <person name="Nielsen K.L."/>
        </authorList>
    </citation>
    <scope>NUCLEOTIDE SEQUENCE</scope>
    <source>
        <strain evidence="3">IBT 29864</strain>
    </source>
</reference>